<reference evidence="1" key="2">
    <citation type="submission" date="2019-09" db="EMBL/GenBank/DDBJ databases">
        <title>Taxonomic note: a critical rebuttal of the proposed division of the genus Arcobacter into six genera, emended descriptions of Arcobacter anaerophilus and the genus Arcobacter, and an assessment of genus-level boundaries for Epsilonproteobacteria using in silico genomic comparator tools.</title>
        <authorList>
            <person name="On S.L.W."/>
            <person name="Miller W.G."/>
            <person name="Biggs P."/>
            <person name="Cornelius A."/>
            <person name="Vandamme P."/>
        </authorList>
    </citation>
    <scope>NUCLEOTIDE SEQUENCE [LARGE SCALE GENOMIC DNA]</scope>
    <source>
        <strain evidence="1">LMG 26638</strain>
    </source>
</reference>
<evidence type="ECO:0000313" key="1">
    <source>
        <dbReference type="EMBL" id="QEP33846.1"/>
    </source>
</evidence>
<dbReference type="KEGG" id="apai:APAC_0702"/>
<reference evidence="1" key="1">
    <citation type="submission" date="2019-09" db="EMBL/GenBank/DDBJ databases">
        <title>Complete genome sequencing of four Arcobacter species reveals a diverse suite of mobile elements.</title>
        <authorList>
            <person name="Miller W.G."/>
            <person name="Yee E."/>
            <person name="Bono J.L."/>
        </authorList>
    </citation>
    <scope>NUCLEOTIDE SEQUENCE [LARGE SCALE GENOMIC DNA]</scope>
    <source>
        <strain evidence="1">LMG 26638</strain>
    </source>
</reference>
<gene>
    <name evidence="1" type="ORF">APAC_0702</name>
</gene>
<dbReference type="Proteomes" id="UP000322726">
    <property type="component" value="Chromosome"/>
</dbReference>
<protein>
    <submittedName>
        <fullName evidence="1">Uncharacterized protein</fullName>
    </submittedName>
</protein>
<dbReference type="RefSeq" id="WP_130232805.1">
    <property type="nucleotide sequence ID" value="NZ_BMEF01000004.1"/>
</dbReference>
<dbReference type="AlphaFoldDB" id="A0A5C2H9F6"/>
<dbReference type="EMBL" id="CP035928">
    <property type="protein sequence ID" value="QEP33846.1"/>
    <property type="molecule type" value="Genomic_DNA"/>
</dbReference>
<accession>A0A5C2H9F6</accession>
<dbReference type="OrthoDB" id="5365800at2"/>
<evidence type="ECO:0000313" key="2">
    <source>
        <dbReference type="Proteomes" id="UP000322726"/>
    </source>
</evidence>
<name>A0A5C2H9F6_9BACT</name>
<proteinExistence type="predicted"/>
<keyword evidence="2" id="KW-1185">Reference proteome</keyword>
<sequence length="81" mass="9033">MAKIVLDVDNKNKDTVLMILKNLKSDLIKDIKVDNKPIGKSSLVKRTQAVAEDEFLPKAVSTSSKYLSKDAFKARLQNKGK</sequence>
<organism evidence="1 2">
    <name type="scientific">Malaciobacter pacificus</name>
    <dbReference type="NCBI Taxonomy" id="1080223"/>
    <lineage>
        <taxon>Bacteria</taxon>
        <taxon>Pseudomonadati</taxon>
        <taxon>Campylobacterota</taxon>
        <taxon>Epsilonproteobacteria</taxon>
        <taxon>Campylobacterales</taxon>
        <taxon>Arcobacteraceae</taxon>
        <taxon>Malaciobacter</taxon>
    </lineage>
</organism>